<proteinExistence type="predicted"/>
<keyword evidence="4" id="KW-1185">Reference proteome</keyword>
<protein>
    <recommendedName>
        <fullName evidence="5">Septum formation initiator</fullName>
    </recommendedName>
</protein>
<dbReference type="EMBL" id="RJSF01000019">
    <property type="protein sequence ID" value="RNM15770.1"/>
    <property type="molecule type" value="Genomic_DNA"/>
</dbReference>
<feature type="region of interest" description="Disordered" evidence="1">
    <location>
        <begin position="29"/>
        <end position="114"/>
    </location>
</feature>
<comment type="caution">
    <text evidence="3">The sequence shown here is derived from an EMBL/GenBank/DDBJ whole genome shotgun (WGS) entry which is preliminary data.</text>
</comment>
<feature type="compositionally biased region" description="Polar residues" evidence="1">
    <location>
        <begin position="29"/>
        <end position="39"/>
    </location>
</feature>
<evidence type="ECO:0000313" key="3">
    <source>
        <dbReference type="EMBL" id="RNM15770.1"/>
    </source>
</evidence>
<keyword evidence="2" id="KW-0472">Membrane</keyword>
<evidence type="ECO:0008006" key="5">
    <source>
        <dbReference type="Google" id="ProtNLM"/>
    </source>
</evidence>
<accession>A0A3N0GUH3</accession>
<feature type="transmembrane region" description="Helical" evidence="2">
    <location>
        <begin position="6"/>
        <end position="24"/>
    </location>
</feature>
<feature type="compositionally biased region" description="Low complexity" evidence="1">
    <location>
        <begin position="50"/>
        <end position="59"/>
    </location>
</feature>
<dbReference type="AlphaFoldDB" id="A0A3N0GUH3"/>
<feature type="compositionally biased region" description="Polar residues" evidence="1">
    <location>
        <begin position="93"/>
        <end position="105"/>
    </location>
</feature>
<evidence type="ECO:0000256" key="2">
    <source>
        <dbReference type="SAM" id="Phobius"/>
    </source>
</evidence>
<reference evidence="3 4" key="1">
    <citation type="submission" date="2018-11" db="EMBL/GenBank/DDBJ databases">
        <authorList>
            <person name="Li F."/>
        </authorList>
    </citation>
    <scope>NUCLEOTIDE SEQUENCE [LARGE SCALE GENOMIC DNA]</scope>
    <source>
        <strain evidence="3 4">Gsoil 818</strain>
    </source>
</reference>
<organism evidence="3 4">
    <name type="scientific">Nocardioides pocheonensis</name>
    <dbReference type="NCBI Taxonomy" id="661485"/>
    <lineage>
        <taxon>Bacteria</taxon>
        <taxon>Bacillati</taxon>
        <taxon>Actinomycetota</taxon>
        <taxon>Actinomycetes</taxon>
        <taxon>Propionibacteriales</taxon>
        <taxon>Nocardioidaceae</taxon>
        <taxon>Nocardioides</taxon>
    </lineage>
</organism>
<sequence length="192" mass="19365">MWTLAVSLWVAIVIVGSAVTWLAIDRAGQQVTGRPSASETKPPVVGTLGPAPVASALPSTPSPSSPAHTRTPTARPSRTPSSTAPPSARPTGSGPTKQASPSTKTAAPAQRIETRTWTGSAGFVTVSCTGSLATLKGASPADGWSYERGDDSGDSVEVKFTNGGTEVQVHATCVGGTPQFHVESGSSADEVG</sequence>
<evidence type="ECO:0000313" key="4">
    <source>
        <dbReference type="Proteomes" id="UP000279994"/>
    </source>
</evidence>
<evidence type="ECO:0000256" key="1">
    <source>
        <dbReference type="SAM" id="MobiDB-lite"/>
    </source>
</evidence>
<keyword evidence="2" id="KW-1133">Transmembrane helix</keyword>
<keyword evidence="2" id="KW-0812">Transmembrane</keyword>
<gene>
    <name evidence="3" type="ORF">EFL26_06190</name>
</gene>
<feature type="compositionally biased region" description="Low complexity" evidence="1">
    <location>
        <begin position="65"/>
        <end position="91"/>
    </location>
</feature>
<name>A0A3N0GUH3_9ACTN</name>
<dbReference type="Proteomes" id="UP000279994">
    <property type="component" value="Unassembled WGS sequence"/>
</dbReference>